<organism evidence="1 2">
    <name type="scientific">Natronomicrosphaera hydrolytica</name>
    <dbReference type="NCBI Taxonomy" id="3242702"/>
    <lineage>
        <taxon>Bacteria</taxon>
        <taxon>Pseudomonadati</taxon>
        <taxon>Planctomycetota</taxon>
        <taxon>Phycisphaerae</taxon>
        <taxon>Phycisphaerales</taxon>
        <taxon>Phycisphaeraceae</taxon>
        <taxon>Natronomicrosphaera</taxon>
    </lineage>
</organism>
<sequence length="317" mass="35844">MSRRVQKRIEAAVAGGRTLVRLYAFLTAASADVIYDIVKTQRARKTHPKLPPPPPVEEWLPLYDQPIRVFNSIGAFSGWHRSSGFTPARVIVWGKQLDELPRSEREKTFEAIKVLPSEAKPKPPEKGQGFVETLYDQIRQFAFDDYQEDSVDVGEALKLPEIQFFFRIWIVSWVEYQQSPHDLMKLARKGDLDALTKLLRLDKAVVADPAIANEIHRAARHGQTARFRKLADSIGSGPPGPMAPKQVKLRLVALISQFSKMMGEPLNEPQIRAIFDSVALKHGKKSGKQRDSDLPLTSNALQTAIRRHNEKWLNKGQ</sequence>
<evidence type="ECO:0000313" key="1">
    <source>
        <dbReference type="EMBL" id="MFA9477746.1"/>
    </source>
</evidence>
<proteinExistence type="predicted"/>
<evidence type="ECO:0000313" key="2">
    <source>
        <dbReference type="Proteomes" id="UP001575105"/>
    </source>
</evidence>
<reference evidence="1 2" key="1">
    <citation type="submission" date="2024-08" db="EMBL/GenBank/DDBJ databases">
        <title>Whole-genome sequencing of halo(alkali)philic microorganisms from hypersaline lakes.</title>
        <authorList>
            <person name="Sorokin D.Y."/>
            <person name="Merkel A.Y."/>
            <person name="Messina E."/>
            <person name="Yakimov M."/>
        </authorList>
    </citation>
    <scope>NUCLEOTIDE SEQUENCE [LARGE SCALE GENOMIC DNA]</scope>
    <source>
        <strain evidence="1 2">AB-hyl4</strain>
    </source>
</reference>
<gene>
    <name evidence="1" type="ORF">ACERK3_05495</name>
</gene>
<accession>A0ABV4U4T4</accession>
<dbReference type="Proteomes" id="UP001575105">
    <property type="component" value="Unassembled WGS sequence"/>
</dbReference>
<dbReference type="RefSeq" id="WP_425344672.1">
    <property type="nucleotide sequence ID" value="NZ_JBGUBD010000003.1"/>
</dbReference>
<name>A0ABV4U4T4_9BACT</name>
<comment type="caution">
    <text evidence="1">The sequence shown here is derived from an EMBL/GenBank/DDBJ whole genome shotgun (WGS) entry which is preliminary data.</text>
</comment>
<dbReference type="EMBL" id="JBGUBD010000003">
    <property type="protein sequence ID" value="MFA9477746.1"/>
    <property type="molecule type" value="Genomic_DNA"/>
</dbReference>
<keyword evidence="2" id="KW-1185">Reference proteome</keyword>
<protein>
    <submittedName>
        <fullName evidence="1">Uncharacterized protein</fullName>
    </submittedName>
</protein>